<comment type="caution">
    <text evidence="1">The sequence shown here is derived from an EMBL/GenBank/DDBJ whole genome shotgun (WGS) entry which is preliminary data.</text>
</comment>
<dbReference type="EMBL" id="VSSQ01057069">
    <property type="protein sequence ID" value="MPN10880.1"/>
    <property type="molecule type" value="Genomic_DNA"/>
</dbReference>
<dbReference type="AlphaFoldDB" id="A0A645FAF1"/>
<organism evidence="1">
    <name type="scientific">bioreactor metagenome</name>
    <dbReference type="NCBI Taxonomy" id="1076179"/>
    <lineage>
        <taxon>unclassified sequences</taxon>
        <taxon>metagenomes</taxon>
        <taxon>ecological metagenomes</taxon>
    </lineage>
</organism>
<proteinExistence type="predicted"/>
<accession>A0A645FAF1</accession>
<reference evidence="1" key="1">
    <citation type="submission" date="2019-08" db="EMBL/GenBank/DDBJ databases">
        <authorList>
            <person name="Kucharzyk K."/>
            <person name="Murdoch R.W."/>
            <person name="Higgins S."/>
            <person name="Loffler F."/>
        </authorList>
    </citation>
    <scope>NUCLEOTIDE SEQUENCE</scope>
</reference>
<sequence length="96" mass="11264">MILHHIAQSAIVVVVSTAFLHAHSFGEGDLNIVDVFVVPQRFENHIRESDSRDVLHHFFAQIMIDTENLVFVKRFTQLCVQRIRRFEIAPERFFDD</sequence>
<name>A0A645FAF1_9ZZZZ</name>
<evidence type="ECO:0000313" key="1">
    <source>
        <dbReference type="EMBL" id="MPN10880.1"/>
    </source>
</evidence>
<protein>
    <submittedName>
        <fullName evidence="1">Uncharacterized protein</fullName>
    </submittedName>
</protein>
<gene>
    <name evidence="1" type="ORF">SDC9_158177</name>
</gene>